<dbReference type="GO" id="GO:0005886">
    <property type="term" value="C:plasma membrane"/>
    <property type="evidence" value="ECO:0007669"/>
    <property type="project" value="TreeGrafter"/>
</dbReference>
<dbReference type="InterPro" id="IPR008962">
    <property type="entry name" value="PapD-like_sf"/>
</dbReference>
<feature type="transmembrane region" description="Helical" evidence="8">
    <location>
        <begin position="219"/>
        <end position="240"/>
    </location>
</feature>
<dbReference type="PANTHER" id="PTHR10809:SF6">
    <property type="entry name" value="AT11025P-RELATED"/>
    <property type="match status" value="1"/>
</dbReference>
<organism evidence="10 11">
    <name type="scientific">Morella rubra</name>
    <name type="common">Chinese bayberry</name>
    <dbReference type="NCBI Taxonomy" id="262757"/>
    <lineage>
        <taxon>Eukaryota</taxon>
        <taxon>Viridiplantae</taxon>
        <taxon>Streptophyta</taxon>
        <taxon>Embryophyta</taxon>
        <taxon>Tracheophyta</taxon>
        <taxon>Spermatophyta</taxon>
        <taxon>Magnoliopsida</taxon>
        <taxon>eudicotyledons</taxon>
        <taxon>Gunneridae</taxon>
        <taxon>Pentapetalae</taxon>
        <taxon>rosids</taxon>
        <taxon>fabids</taxon>
        <taxon>Fagales</taxon>
        <taxon>Myricaceae</taxon>
        <taxon>Morella</taxon>
    </lineage>
</organism>
<gene>
    <name evidence="10" type="ORF">CJ030_MR4G021300</name>
</gene>
<name>A0A6A1VVQ6_9ROSI</name>
<evidence type="ECO:0000256" key="1">
    <source>
        <dbReference type="ARBA" id="ARBA00004211"/>
    </source>
</evidence>
<dbReference type="GO" id="GO:0090158">
    <property type="term" value="P:endoplasmic reticulum membrane organization"/>
    <property type="evidence" value="ECO:0007669"/>
    <property type="project" value="TreeGrafter"/>
</dbReference>
<dbReference type="AlphaFoldDB" id="A0A6A1VVQ6"/>
<evidence type="ECO:0000256" key="8">
    <source>
        <dbReference type="SAM" id="Phobius"/>
    </source>
</evidence>
<dbReference type="InterPro" id="IPR000535">
    <property type="entry name" value="MSP_dom"/>
</dbReference>
<dbReference type="GO" id="GO:0005789">
    <property type="term" value="C:endoplasmic reticulum membrane"/>
    <property type="evidence" value="ECO:0007669"/>
    <property type="project" value="InterPro"/>
</dbReference>
<comment type="similarity">
    <text evidence="2">Belongs to the VAMP-associated protein (VAP) (TC 9.B.17) family.</text>
</comment>
<dbReference type="Pfam" id="PF00635">
    <property type="entry name" value="Motile_Sperm"/>
    <property type="match status" value="1"/>
</dbReference>
<evidence type="ECO:0000256" key="6">
    <source>
        <dbReference type="SAM" id="Coils"/>
    </source>
</evidence>
<dbReference type="InterPro" id="IPR013783">
    <property type="entry name" value="Ig-like_fold"/>
</dbReference>
<keyword evidence="4 8" id="KW-1133">Transmembrane helix</keyword>
<accession>A0A6A1VVQ6</accession>
<sequence>MSTGELLGIEPLELKFPFELRKQISCSLQLSNKTDNYVAFKVKTTNPKKYCVRPNTGIVLPRSTCDVIVTMQAQKEAPLDMQCKDKFLLQSVKANNGATMKEITPEMFNKEAGQVVEECKLRVLYVSPPHPPSPVPEESEEASSPRGSVSENGNAKGAEFSNASRTFADYIEPQDKSTEARTLISKLTEEKNSAIQQNNKLRQELELLRRGGQKNRGGAGFSFLFVILVGLLGLIFGYVVKKT</sequence>
<dbReference type="PIRSF" id="PIRSF019693">
    <property type="entry name" value="VAMP-associated"/>
    <property type="match status" value="1"/>
</dbReference>
<dbReference type="Proteomes" id="UP000516437">
    <property type="component" value="Chromosome 4"/>
</dbReference>
<feature type="region of interest" description="Disordered" evidence="7">
    <location>
        <begin position="127"/>
        <end position="158"/>
    </location>
</feature>
<dbReference type="OrthoDB" id="264603at2759"/>
<evidence type="ECO:0000256" key="7">
    <source>
        <dbReference type="SAM" id="MobiDB-lite"/>
    </source>
</evidence>
<evidence type="ECO:0000256" key="5">
    <source>
        <dbReference type="ARBA" id="ARBA00023136"/>
    </source>
</evidence>
<keyword evidence="3 8" id="KW-0812">Transmembrane</keyword>
<protein>
    <submittedName>
        <fullName evidence="10">Vesicle-associated protein 1-2</fullName>
    </submittedName>
</protein>
<dbReference type="Gene3D" id="2.60.40.10">
    <property type="entry name" value="Immunoglobulins"/>
    <property type="match status" value="1"/>
</dbReference>
<dbReference type="EMBL" id="RXIC02000022">
    <property type="protein sequence ID" value="KAB1217021.1"/>
    <property type="molecule type" value="Genomic_DNA"/>
</dbReference>
<feature type="coiled-coil region" evidence="6">
    <location>
        <begin position="184"/>
        <end position="211"/>
    </location>
</feature>
<evidence type="ECO:0000259" key="9">
    <source>
        <dbReference type="PROSITE" id="PS50202"/>
    </source>
</evidence>
<dbReference type="InterPro" id="IPR016763">
    <property type="entry name" value="VAP"/>
</dbReference>
<dbReference type="PANTHER" id="PTHR10809">
    <property type="entry name" value="VESICLE-ASSOCIATED MEMBRANE PROTEIN-ASSOCIATED PROTEIN"/>
    <property type="match status" value="1"/>
</dbReference>
<proteinExistence type="inferred from homology"/>
<keyword evidence="6" id="KW-0175">Coiled coil</keyword>
<evidence type="ECO:0000256" key="3">
    <source>
        <dbReference type="ARBA" id="ARBA00022692"/>
    </source>
</evidence>
<dbReference type="SUPFAM" id="SSF49354">
    <property type="entry name" value="PapD-like"/>
    <property type="match status" value="1"/>
</dbReference>
<reference evidence="10 11" key="1">
    <citation type="journal article" date="2019" name="Plant Biotechnol. J.">
        <title>The red bayberry genome and genetic basis of sex determination.</title>
        <authorList>
            <person name="Jia H.M."/>
            <person name="Jia H.J."/>
            <person name="Cai Q.L."/>
            <person name="Wang Y."/>
            <person name="Zhao H.B."/>
            <person name="Yang W.F."/>
            <person name="Wang G.Y."/>
            <person name="Li Y.H."/>
            <person name="Zhan D.L."/>
            <person name="Shen Y.T."/>
            <person name="Niu Q.F."/>
            <person name="Chang L."/>
            <person name="Qiu J."/>
            <person name="Zhao L."/>
            <person name="Xie H.B."/>
            <person name="Fu W.Y."/>
            <person name="Jin J."/>
            <person name="Li X.W."/>
            <person name="Jiao Y."/>
            <person name="Zhou C.C."/>
            <person name="Tu T."/>
            <person name="Chai C.Y."/>
            <person name="Gao J.L."/>
            <person name="Fan L.J."/>
            <person name="van de Weg E."/>
            <person name="Wang J.Y."/>
            <person name="Gao Z.S."/>
        </authorList>
    </citation>
    <scope>NUCLEOTIDE SEQUENCE [LARGE SCALE GENOMIC DNA]</scope>
    <source>
        <tissue evidence="10">Leaves</tissue>
    </source>
</reference>
<comment type="subcellular location">
    <subcellularLocation>
        <location evidence="1">Membrane</location>
        <topology evidence="1">Single-pass type IV membrane protein</topology>
    </subcellularLocation>
</comment>
<keyword evidence="5 8" id="KW-0472">Membrane</keyword>
<evidence type="ECO:0000256" key="4">
    <source>
        <dbReference type="ARBA" id="ARBA00022989"/>
    </source>
</evidence>
<keyword evidence="11" id="KW-1185">Reference proteome</keyword>
<dbReference type="PROSITE" id="PS50202">
    <property type="entry name" value="MSP"/>
    <property type="match status" value="1"/>
</dbReference>
<comment type="caution">
    <text evidence="10">The sequence shown here is derived from an EMBL/GenBank/DDBJ whole genome shotgun (WGS) entry which is preliminary data.</text>
</comment>
<dbReference type="GO" id="GO:0061817">
    <property type="term" value="P:endoplasmic reticulum-plasma membrane tethering"/>
    <property type="evidence" value="ECO:0007669"/>
    <property type="project" value="TreeGrafter"/>
</dbReference>
<dbReference type="FunFam" id="2.60.40.10:FF:000813">
    <property type="entry name" value="Vesicle-associated protein 1-1"/>
    <property type="match status" value="1"/>
</dbReference>
<evidence type="ECO:0000256" key="2">
    <source>
        <dbReference type="ARBA" id="ARBA00008932"/>
    </source>
</evidence>
<evidence type="ECO:0000313" key="11">
    <source>
        <dbReference type="Proteomes" id="UP000516437"/>
    </source>
</evidence>
<feature type="domain" description="MSP" evidence="9">
    <location>
        <begin position="6"/>
        <end position="126"/>
    </location>
</feature>
<evidence type="ECO:0000313" key="10">
    <source>
        <dbReference type="EMBL" id="KAB1217021.1"/>
    </source>
</evidence>